<dbReference type="InterPro" id="IPR054545">
    <property type="entry name" value="ApeI-like"/>
</dbReference>
<feature type="domain" description="ApeI dehydratase-like" evidence="2">
    <location>
        <begin position="472"/>
        <end position="568"/>
    </location>
</feature>
<dbReference type="InterPro" id="IPR000873">
    <property type="entry name" value="AMP-dep_synth/lig_dom"/>
</dbReference>
<dbReference type="Gene3D" id="3.30.300.30">
    <property type="match status" value="1"/>
</dbReference>
<proteinExistence type="predicted"/>
<dbReference type="SUPFAM" id="SSF56801">
    <property type="entry name" value="Acetyl-CoA synthetase-like"/>
    <property type="match status" value="1"/>
</dbReference>
<dbReference type="SUPFAM" id="SSF54637">
    <property type="entry name" value="Thioesterase/thiol ester dehydrase-isomerase"/>
    <property type="match status" value="1"/>
</dbReference>
<dbReference type="Pfam" id="PF22818">
    <property type="entry name" value="ApeI-like"/>
    <property type="match status" value="1"/>
</dbReference>
<reference evidence="3 4" key="1">
    <citation type="journal article" date="2022" name="Res Sq">
        <title>Evolution of multicellular longitudinally dividing oral cavity symbionts (Neisseriaceae).</title>
        <authorList>
            <person name="Nyongesa S."/>
            <person name="Weber P."/>
            <person name="Bernet E."/>
            <person name="Pullido F."/>
            <person name="Nieckarz M."/>
            <person name="Delaby M."/>
            <person name="Nieves C."/>
            <person name="Viehboeck T."/>
            <person name="Krause N."/>
            <person name="Rivera-Millot A."/>
            <person name="Nakamura A."/>
            <person name="Vischer N."/>
            <person name="VanNieuwenhze M."/>
            <person name="Brun Y."/>
            <person name="Cava F."/>
            <person name="Bulgheresi S."/>
            <person name="Veyrier F."/>
        </authorList>
    </citation>
    <scope>NUCLEOTIDE SEQUENCE [LARGE SCALE GENOMIC DNA]</scope>
    <source>
        <strain evidence="3 4">CCUG 63373m</strain>
    </source>
</reference>
<accession>A0ABY4DRV7</accession>
<dbReference type="EMBL" id="CP091508">
    <property type="protein sequence ID" value="UOO80724.1"/>
    <property type="molecule type" value="Genomic_DNA"/>
</dbReference>
<dbReference type="PANTHER" id="PTHR43767:SF1">
    <property type="entry name" value="NONRIBOSOMAL PEPTIDE SYNTHASE PES1 (EUROFUNG)-RELATED"/>
    <property type="match status" value="1"/>
</dbReference>
<dbReference type="InterPro" id="IPR045851">
    <property type="entry name" value="AMP-bd_C_sf"/>
</dbReference>
<gene>
    <name evidence="3" type="ORF">LVJ83_06915</name>
</gene>
<dbReference type="InterPro" id="IPR042099">
    <property type="entry name" value="ANL_N_sf"/>
</dbReference>
<name>A0ABY4DRV7_9NEIS</name>
<organism evidence="3 4">
    <name type="scientific">Uruburuella testudinis</name>
    <dbReference type="NCBI Taxonomy" id="1282863"/>
    <lineage>
        <taxon>Bacteria</taxon>
        <taxon>Pseudomonadati</taxon>
        <taxon>Pseudomonadota</taxon>
        <taxon>Betaproteobacteria</taxon>
        <taxon>Neisseriales</taxon>
        <taxon>Neisseriaceae</taxon>
        <taxon>Uruburuella</taxon>
    </lineage>
</organism>
<protein>
    <submittedName>
        <fullName evidence="3">AMP-binding protein</fullName>
    </submittedName>
</protein>
<evidence type="ECO:0000259" key="2">
    <source>
        <dbReference type="Pfam" id="PF22818"/>
    </source>
</evidence>
<feature type="domain" description="AMP-dependent synthetase/ligase" evidence="1">
    <location>
        <begin position="27"/>
        <end position="296"/>
    </location>
</feature>
<dbReference type="PANTHER" id="PTHR43767">
    <property type="entry name" value="LONG-CHAIN-FATTY-ACID--COA LIGASE"/>
    <property type="match status" value="1"/>
</dbReference>
<dbReference type="InterPro" id="IPR050237">
    <property type="entry name" value="ATP-dep_AMP-bd_enzyme"/>
</dbReference>
<evidence type="ECO:0000259" key="1">
    <source>
        <dbReference type="Pfam" id="PF00501"/>
    </source>
</evidence>
<dbReference type="Pfam" id="PF00501">
    <property type="entry name" value="AMP-binding"/>
    <property type="match status" value="1"/>
</dbReference>
<dbReference type="Gene3D" id="3.40.50.12780">
    <property type="entry name" value="N-terminal domain of ligase-like"/>
    <property type="match status" value="1"/>
</dbReference>
<evidence type="ECO:0000313" key="3">
    <source>
        <dbReference type="EMBL" id="UOO80724.1"/>
    </source>
</evidence>
<dbReference type="Proteomes" id="UP000829817">
    <property type="component" value="Chromosome"/>
</dbReference>
<dbReference type="InterPro" id="IPR029069">
    <property type="entry name" value="HotDog_dom_sf"/>
</dbReference>
<dbReference type="RefSeq" id="WP_244783795.1">
    <property type="nucleotide sequence ID" value="NZ_CP091508.1"/>
</dbReference>
<evidence type="ECO:0000313" key="4">
    <source>
        <dbReference type="Proteomes" id="UP000829817"/>
    </source>
</evidence>
<sequence length="580" mass="63534">MSKLTEILSPDLNPNDLIAVNPDWKRADFNRAADYLSGRLKAAGVRTAALWFDDAAWFACAVLAAWHAGVRVVLPSNLAAENIAWANGAADVWLADAASQTLAGVSDGLSVWAIDELIKTMPSEYQTDAQNWRLHENAEAWLKTSGSGGAAQVVVKTLAQMQAEAAALADFLPFADCGEVGRTVAVGSVSPQHLYGFTFRFAVSLVAGWPMAREQYVYPETLLAATAAHKNVVWMTSPALLNRMGEARNWAAVRPLLRGILSAGGALPEATAALLAHHAVMPSEIYGSTETGVIAQRSGSGLWRPFAAVEIGQNAEGALWAQSPWSGGRQQTADMIETQNGGFILLGRSDRIIKFEDKRVSLVQIEHDLLAHRWVADACCGLHPQYKRLAAWLALNAAGINALREQGRAAVVAALKKHLAQTQDPIAVPRYWRFAAELPRNAQAKIAAADFQTAFTQTQTAPEWPFEMVQTAANEWQIYSRVPLDLVYFGGHFATFPLVPGVVELQWVRDLAARFVWGRQSIVRVENLKYQQFLRPHDEIRVQLNYDADKNKLTFKLENGAAVCASGRLVFGRFERQEAV</sequence>
<keyword evidence="4" id="KW-1185">Reference proteome</keyword>
<dbReference type="Gene3D" id="3.10.129.10">
    <property type="entry name" value="Hotdog Thioesterase"/>
    <property type="match status" value="1"/>
</dbReference>